<comment type="subcellular location">
    <subcellularLocation>
        <location evidence="1">Periplasm</location>
    </subcellularLocation>
</comment>
<dbReference type="OrthoDB" id="9769319at2"/>
<dbReference type="GO" id="GO:0015846">
    <property type="term" value="P:polyamine transport"/>
    <property type="evidence" value="ECO:0007669"/>
    <property type="project" value="InterPro"/>
</dbReference>
<dbReference type="Pfam" id="PF13416">
    <property type="entry name" value="SBP_bac_8"/>
    <property type="match status" value="1"/>
</dbReference>
<evidence type="ECO:0000256" key="2">
    <source>
        <dbReference type="ARBA" id="ARBA00022448"/>
    </source>
</evidence>
<keyword evidence="8" id="KW-1185">Reference proteome</keyword>
<sequence>MKKVIGLVILIGLLAVACGGGPAGGPGAAEGGEPTAAVAEGEVQLAPELSVYNWADYIDEQILADYTERYGVEIIYDTFASNEDLLTKLQAGASGYDIIIPSDYMVAQMIELGLLAEIDVATLPNFANIGAEFKDPPYDPGNAHCTPYQWGMTGIGYRNGNPAFADGPPNSWAYLFEPSLLEQTAPEGINVLNDQRELMAAALFFLGHSPNSTDRAELEAARDLILQAKPYWKTFNSEDYYSTLMESDEIILSHAWSGDAAQAFWSTYDDATGEGNWLFTVPVEGAVRYQDNVCIPANSQRIETALHFMNYLMEAEVAAAITNFTFYPSPNEAAKEFINPDILNNPGIFPPPEVAAKLQWLTDVGDAIFIYDEMWTAIKGQ</sequence>
<feature type="chain" id="PRO_5008240528" evidence="6">
    <location>
        <begin position="29"/>
        <end position="381"/>
    </location>
</feature>
<dbReference type="PIRSF" id="PIRSF019574">
    <property type="entry name" value="Periplasmic_polyamine_BP"/>
    <property type="match status" value="1"/>
</dbReference>
<evidence type="ECO:0000256" key="1">
    <source>
        <dbReference type="ARBA" id="ARBA00004418"/>
    </source>
</evidence>
<name>A0A160T1P1_9CHLR</name>
<dbReference type="SUPFAM" id="SSF53850">
    <property type="entry name" value="Periplasmic binding protein-like II"/>
    <property type="match status" value="1"/>
</dbReference>
<keyword evidence="2" id="KW-0813">Transport</keyword>
<dbReference type="CDD" id="cd13590">
    <property type="entry name" value="PBP2_PotD_PotF_like"/>
    <property type="match status" value="1"/>
</dbReference>
<dbReference type="InterPro" id="IPR001188">
    <property type="entry name" value="Sperm_putr-bd"/>
</dbReference>
<evidence type="ECO:0000313" key="8">
    <source>
        <dbReference type="Proteomes" id="UP000215027"/>
    </source>
</evidence>
<dbReference type="RefSeq" id="WP_095043372.1">
    <property type="nucleotide sequence ID" value="NZ_LN890655.1"/>
</dbReference>
<evidence type="ECO:0000313" key="7">
    <source>
        <dbReference type="EMBL" id="CUS03961.2"/>
    </source>
</evidence>
<dbReference type="PROSITE" id="PS51257">
    <property type="entry name" value="PROKAR_LIPOPROTEIN"/>
    <property type="match status" value="1"/>
</dbReference>
<dbReference type="PRINTS" id="PR00909">
    <property type="entry name" value="SPERMDNBNDNG"/>
</dbReference>
<organism evidence="7 8">
    <name type="scientific">Candidatus Promineifilum breve</name>
    <dbReference type="NCBI Taxonomy" id="1806508"/>
    <lineage>
        <taxon>Bacteria</taxon>
        <taxon>Bacillati</taxon>
        <taxon>Chloroflexota</taxon>
        <taxon>Ardenticatenia</taxon>
        <taxon>Candidatus Promineifilales</taxon>
        <taxon>Candidatus Promineifilaceae</taxon>
        <taxon>Candidatus Promineifilum</taxon>
    </lineage>
</organism>
<dbReference type="KEGG" id="pbf:CFX0092_A2083"/>
<accession>A0A160T1P1</accession>
<dbReference type="PANTHER" id="PTHR30222">
    <property type="entry name" value="SPERMIDINE/PUTRESCINE-BINDING PERIPLASMIC PROTEIN"/>
    <property type="match status" value="1"/>
</dbReference>
<dbReference type="InterPro" id="IPR006059">
    <property type="entry name" value="SBP"/>
</dbReference>
<feature type="binding site" evidence="5">
    <location>
        <begin position="194"/>
        <end position="197"/>
    </location>
    <ligand>
        <name>spermidine</name>
        <dbReference type="ChEBI" id="CHEBI:57834"/>
    </ligand>
</feature>
<dbReference type="EMBL" id="LN890655">
    <property type="protein sequence ID" value="CUS03961.2"/>
    <property type="molecule type" value="Genomic_DNA"/>
</dbReference>
<keyword evidence="3 6" id="KW-0732">Signal</keyword>
<dbReference type="Proteomes" id="UP000215027">
    <property type="component" value="Chromosome I"/>
</dbReference>
<keyword evidence="4" id="KW-0574">Periplasm</keyword>
<feature type="signal peptide" evidence="6">
    <location>
        <begin position="1"/>
        <end position="28"/>
    </location>
</feature>
<evidence type="ECO:0000256" key="5">
    <source>
        <dbReference type="PIRSR" id="PIRSR019574-1"/>
    </source>
</evidence>
<protein>
    <submittedName>
        <fullName evidence="7">Extracellular solute-binding protein</fullName>
    </submittedName>
</protein>
<proteinExistence type="predicted"/>
<evidence type="ECO:0000256" key="6">
    <source>
        <dbReference type="SAM" id="SignalP"/>
    </source>
</evidence>
<dbReference type="PANTHER" id="PTHR30222:SF17">
    <property type="entry name" value="SPERMIDINE_PUTRESCINE-BINDING PERIPLASMIC PROTEIN"/>
    <property type="match status" value="1"/>
</dbReference>
<evidence type="ECO:0000256" key="3">
    <source>
        <dbReference type="ARBA" id="ARBA00022729"/>
    </source>
</evidence>
<dbReference type="GO" id="GO:0019808">
    <property type="term" value="F:polyamine binding"/>
    <property type="evidence" value="ECO:0007669"/>
    <property type="project" value="InterPro"/>
</dbReference>
<feature type="binding site" evidence="5">
    <location>
        <position position="104"/>
    </location>
    <ligand>
        <name>spermidine</name>
        <dbReference type="ChEBI" id="CHEBI:57834"/>
    </ligand>
</feature>
<reference evidence="7" key="1">
    <citation type="submission" date="2016-01" db="EMBL/GenBank/DDBJ databases">
        <authorList>
            <person name="Mcilroy J.S."/>
            <person name="Karst M S."/>
            <person name="Albertsen M."/>
        </authorList>
    </citation>
    <scope>NUCLEOTIDE SEQUENCE</scope>
    <source>
        <strain evidence="7">Cfx-K</strain>
    </source>
</reference>
<gene>
    <name evidence="7" type="ORF">CFX0092_A2083</name>
</gene>
<dbReference type="GO" id="GO:0042597">
    <property type="term" value="C:periplasmic space"/>
    <property type="evidence" value="ECO:0007669"/>
    <property type="project" value="UniProtKB-SubCell"/>
</dbReference>
<dbReference type="Gene3D" id="3.40.190.10">
    <property type="entry name" value="Periplasmic binding protein-like II"/>
    <property type="match status" value="2"/>
</dbReference>
<dbReference type="AlphaFoldDB" id="A0A160T1P1"/>
<evidence type="ECO:0000256" key="4">
    <source>
        <dbReference type="ARBA" id="ARBA00022764"/>
    </source>
</evidence>